<dbReference type="GeneID" id="41358307"/>
<dbReference type="STRING" id="246197.MXAN_0847"/>
<accession>Q1DE14</accession>
<organism evidence="2 3">
    <name type="scientific">Myxococcus xanthus (strain DK1622)</name>
    <dbReference type="NCBI Taxonomy" id="246197"/>
    <lineage>
        <taxon>Bacteria</taxon>
        <taxon>Pseudomonadati</taxon>
        <taxon>Myxococcota</taxon>
        <taxon>Myxococcia</taxon>
        <taxon>Myxococcales</taxon>
        <taxon>Cystobacterineae</taxon>
        <taxon>Myxococcaceae</taxon>
        <taxon>Myxococcus</taxon>
    </lineage>
</organism>
<reference evidence="2 3" key="1">
    <citation type="journal article" date="2006" name="Proc. Natl. Acad. Sci. U.S.A.">
        <title>Evolution of sensory complexity recorded in a myxobacterial genome.</title>
        <authorList>
            <person name="Goldman B.S."/>
            <person name="Nierman W.C."/>
            <person name="Kaiser D."/>
            <person name="Slater S.C."/>
            <person name="Durkin A.S."/>
            <person name="Eisen J.A."/>
            <person name="Ronning C.M."/>
            <person name="Barbazuk W.B."/>
            <person name="Blanchard M."/>
            <person name="Field C."/>
            <person name="Halling C."/>
            <person name="Hinkle G."/>
            <person name="Iartchuk O."/>
            <person name="Kim H.S."/>
            <person name="Mackenzie C."/>
            <person name="Madupu R."/>
            <person name="Miller N."/>
            <person name="Shvartsbeyn A."/>
            <person name="Sullivan S.A."/>
            <person name="Vaudin M."/>
            <person name="Wiegand R."/>
            <person name="Kaplan H.B."/>
        </authorList>
    </citation>
    <scope>NUCLEOTIDE SEQUENCE [LARGE SCALE GENOMIC DNA]</scope>
    <source>
        <strain evidence="3">DK1622</strain>
    </source>
</reference>
<dbReference type="HOGENOM" id="CLU_091669_0_0_7"/>
<name>Q1DE14_MYXXD</name>
<keyword evidence="3" id="KW-1185">Reference proteome</keyword>
<dbReference type="InterPro" id="IPR012433">
    <property type="entry name" value="Imm11"/>
</dbReference>
<dbReference type="Pfam" id="PF07791">
    <property type="entry name" value="Imm11"/>
    <property type="match status" value="1"/>
</dbReference>
<evidence type="ECO:0000259" key="1">
    <source>
        <dbReference type="Pfam" id="PF07791"/>
    </source>
</evidence>
<dbReference type="EnsemblBacteria" id="ABF85847">
    <property type="protein sequence ID" value="ABF85847"/>
    <property type="gene ID" value="MXAN_0847"/>
</dbReference>
<dbReference type="Proteomes" id="UP000002402">
    <property type="component" value="Chromosome"/>
</dbReference>
<gene>
    <name evidence="2" type="ordered locus">MXAN_0847</name>
</gene>
<evidence type="ECO:0000313" key="3">
    <source>
        <dbReference type="Proteomes" id="UP000002402"/>
    </source>
</evidence>
<feature type="domain" description="Immunity MXAN-0049 protein" evidence="1">
    <location>
        <begin position="57"/>
        <end position="191"/>
    </location>
</feature>
<dbReference type="AlphaFoldDB" id="Q1DE14"/>
<sequence length="191" mass="21727">MPAMTQRFFRLKEDVQVPGRWHLDDPLDQHGCEVDDPRSFNEGRPVPVEGHLKIPIQHVGKPLDFTLTALSVPIIHVRVAEVFTELAPDDVQLIPVDIQGYPDQYLLFVVTQLVRCIDEKASEVQFWMPEDGLPEKVGRYYAVDNLRIDAKRTGDTKVFRTEGWPLALIVSEDIKQALERVKATGVKFTPV</sequence>
<dbReference type="OrthoDB" id="5509251at2"/>
<evidence type="ECO:0000313" key="2">
    <source>
        <dbReference type="EMBL" id="ABF85847.1"/>
    </source>
</evidence>
<proteinExistence type="predicted"/>
<dbReference type="EMBL" id="CP000113">
    <property type="protein sequence ID" value="ABF85847.1"/>
    <property type="molecule type" value="Genomic_DNA"/>
</dbReference>
<dbReference type="eggNOG" id="ENOG5033CR9">
    <property type="taxonomic scope" value="Bacteria"/>
</dbReference>
<protein>
    <recommendedName>
        <fullName evidence="1">Immunity MXAN-0049 protein domain-containing protein</fullName>
    </recommendedName>
</protein>
<dbReference type="RefSeq" id="WP_011550969.1">
    <property type="nucleotide sequence ID" value="NC_008095.1"/>
</dbReference>
<dbReference type="KEGG" id="mxa:MXAN_0847"/>